<dbReference type="Pfam" id="PF00094">
    <property type="entry name" value="VWD"/>
    <property type="match status" value="1"/>
</dbReference>
<evidence type="ECO:0000313" key="4">
    <source>
        <dbReference type="EMBL" id="KAJ8332930.1"/>
    </source>
</evidence>
<dbReference type="InterPro" id="IPR001846">
    <property type="entry name" value="VWF_type-D"/>
</dbReference>
<dbReference type="PANTHER" id="PTHR11339">
    <property type="entry name" value="EXTRACELLULAR MATRIX GLYCOPROTEIN RELATED"/>
    <property type="match status" value="1"/>
</dbReference>
<organism evidence="4 5">
    <name type="scientific">Synaphobranchus kaupii</name>
    <name type="common">Kaup's arrowtooth eel</name>
    <dbReference type="NCBI Taxonomy" id="118154"/>
    <lineage>
        <taxon>Eukaryota</taxon>
        <taxon>Metazoa</taxon>
        <taxon>Chordata</taxon>
        <taxon>Craniata</taxon>
        <taxon>Vertebrata</taxon>
        <taxon>Euteleostomi</taxon>
        <taxon>Actinopterygii</taxon>
        <taxon>Neopterygii</taxon>
        <taxon>Teleostei</taxon>
        <taxon>Anguilliformes</taxon>
        <taxon>Synaphobranchidae</taxon>
        <taxon>Synaphobranchus</taxon>
    </lineage>
</organism>
<dbReference type="Gene3D" id="2.10.25.10">
    <property type="entry name" value="Laminin"/>
    <property type="match status" value="1"/>
</dbReference>
<dbReference type="PANTHER" id="PTHR11339:SF374">
    <property type="entry name" value="ZONADHESIN"/>
    <property type="match status" value="1"/>
</dbReference>
<dbReference type="GO" id="GO:0031012">
    <property type="term" value="C:extracellular matrix"/>
    <property type="evidence" value="ECO:0007669"/>
    <property type="project" value="TreeGrafter"/>
</dbReference>
<dbReference type="Pfam" id="PF01826">
    <property type="entry name" value="TIL"/>
    <property type="match status" value="1"/>
</dbReference>
<dbReference type="SMART" id="SM00216">
    <property type="entry name" value="VWD"/>
    <property type="match status" value="1"/>
</dbReference>
<accession>A0A9Q1E629</accession>
<feature type="non-terminal residue" evidence="4">
    <location>
        <position position="292"/>
    </location>
</feature>
<feature type="domain" description="VWFD" evidence="3">
    <location>
        <begin position="116"/>
        <end position="291"/>
    </location>
</feature>
<dbReference type="Proteomes" id="UP001152622">
    <property type="component" value="Chromosome 24"/>
</dbReference>
<evidence type="ECO:0000256" key="1">
    <source>
        <dbReference type="ARBA" id="ARBA00023157"/>
    </source>
</evidence>
<comment type="caution">
    <text evidence="4">The sequence shown here is derived from an EMBL/GenBank/DDBJ whole genome shotgun (WGS) entry which is preliminary data.</text>
</comment>
<name>A0A9Q1E629_SYNKA</name>
<protein>
    <recommendedName>
        <fullName evidence="3">VWFD domain-containing protein</fullName>
    </recommendedName>
</protein>
<dbReference type="GO" id="GO:0005615">
    <property type="term" value="C:extracellular space"/>
    <property type="evidence" value="ECO:0007669"/>
    <property type="project" value="TreeGrafter"/>
</dbReference>
<dbReference type="FunFam" id="2.10.25.10:FF:000055">
    <property type="entry name" value="alpha-tectorin isoform X1"/>
    <property type="match status" value="1"/>
</dbReference>
<evidence type="ECO:0000313" key="5">
    <source>
        <dbReference type="Proteomes" id="UP001152622"/>
    </source>
</evidence>
<keyword evidence="2" id="KW-0325">Glycoprotein</keyword>
<dbReference type="InterPro" id="IPR036084">
    <property type="entry name" value="Ser_inhib-like_sf"/>
</dbReference>
<proteinExistence type="predicted"/>
<keyword evidence="1" id="KW-1015">Disulfide bond</keyword>
<sequence length="292" mass="30277">PTNSHYDVCADTCGTACASLAGPGPGPGTCSNACFEGCQCDPGFVSDGDKCVPMDTCGCIYEGRYIKSGQSVVSKGCDSVCTCHASGAVLCKKLQCAGGETCGVRDGVRGCHPKEGVCAVKPGGHFASYDGLGGAMGHLGALEFTALCDQNSAQWFRVVVDVRLCEKGGRFVAAAVYVFFKDTVIAVNDRREAWANGRKLSLPSAPVKDLSVRVTDSAVLVERWSSVRVSFSFTEEVKVTVSVHLAGKVCGACGNYNGNAKDDMTTASGKVSVSVSDVIGSWRAGDFSGCGL</sequence>
<dbReference type="CDD" id="cd19941">
    <property type="entry name" value="TIL"/>
    <property type="match status" value="1"/>
</dbReference>
<gene>
    <name evidence="4" type="ORF">SKAU_G00418260</name>
</gene>
<dbReference type="Pfam" id="PF12714">
    <property type="entry name" value="TILa"/>
    <property type="match status" value="1"/>
</dbReference>
<dbReference type="PROSITE" id="PS51233">
    <property type="entry name" value="VWFD"/>
    <property type="match status" value="1"/>
</dbReference>
<dbReference type="InterPro" id="IPR050780">
    <property type="entry name" value="Mucin_vWF_Thrombospondin_sf"/>
</dbReference>
<dbReference type="InterPro" id="IPR002919">
    <property type="entry name" value="TIL_dom"/>
</dbReference>
<reference evidence="4" key="1">
    <citation type="journal article" date="2023" name="Science">
        <title>Genome structures resolve the early diversification of teleost fishes.</title>
        <authorList>
            <person name="Parey E."/>
            <person name="Louis A."/>
            <person name="Montfort J."/>
            <person name="Bouchez O."/>
            <person name="Roques C."/>
            <person name="Iampietro C."/>
            <person name="Lluch J."/>
            <person name="Castinel A."/>
            <person name="Donnadieu C."/>
            <person name="Desvignes T."/>
            <person name="Floi Bucao C."/>
            <person name="Jouanno E."/>
            <person name="Wen M."/>
            <person name="Mejri S."/>
            <person name="Dirks R."/>
            <person name="Jansen H."/>
            <person name="Henkel C."/>
            <person name="Chen W.J."/>
            <person name="Zahm M."/>
            <person name="Cabau C."/>
            <person name="Klopp C."/>
            <person name="Thompson A.W."/>
            <person name="Robinson-Rechavi M."/>
            <person name="Braasch I."/>
            <person name="Lecointre G."/>
            <person name="Bobe J."/>
            <person name="Postlethwait J.H."/>
            <person name="Berthelot C."/>
            <person name="Roest Crollius H."/>
            <person name="Guiguen Y."/>
        </authorList>
    </citation>
    <scope>NUCLEOTIDE SEQUENCE</scope>
    <source>
        <strain evidence="4">WJC10195</strain>
    </source>
</reference>
<dbReference type="SUPFAM" id="SSF57567">
    <property type="entry name" value="Serine protease inhibitors"/>
    <property type="match status" value="1"/>
</dbReference>
<evidence type="ECO:0000259" key="3">
    <source>
        <dbReference type="PROSITE" id="PS51233"/>
    </source>
</evidence>
<dbReference type="InterPro" id="IPR025615">
    <property type="entry name" value="TILa_dom"/>
</dbReference>
<keyword evidence="5" id="KW-1185">Reference proteome</keyword>
<dbReference type="AlphaFoldDB" id="A0A9Q1E629"/>
<evidence type="ECO:0000256" key="2">
    <source>
        <dbReference type="ARBA" id="ARBA00023180"/>
    </source>
</evidence>
<dbReference type="OrthoDB" id="6236007at2759"/>
<dbReference type="EMBL" id="JAINUF010000024">
    <property type="protein sequence ID" value="KAJ8332930.1"/>
    <property type="molecule type" value="Genomic_DNA"/>
</dbReference>